<feature type="domain" description="Essential protein Yae1 N-terminal" evidence="11">
    <location>
        <begin position="70"/>
        <end position="108"/>
    </location>
</feature>
<evidence type="ECO:0000313" key="12">
    <source>
        <dbReference type="EMBL" id="PNY28960.1"/>
    </source>
</evidence>
<feature type="region of interest" description="Disordered" evidence="10">
    <location>
        <begin position="210"/>
        <end position="229"/>
    </location>
</feature>
<name>A0A2K3QN53_9HYPO</name>
<keyword evidence="13" id="KW-1185">Reference proteome</keyword>
<dbReference type="GO" id="GO:0005634">
    <property type="term" value="C:nucleus"/>
    <property type="evidence" value="ECO:0007669"/>
    <property type="project" value="UniProtKB-SubCell"/>
</dbReference>
<protein>
    <recommendedName>
        <fullName evidence="7">Protein YAE1</fullName>
    </recommendedName>
    <alternativeName>
        <fullName evidence="6">Protein yae1</fullName>
    </alternativeName>
</protein>
<evidence type="ECO:0000313" key="13">
    <source>
        <dbReference type="Proteomes" id="UP000236621"/>
    </source>
</evidence>
<sequence length="229" mass="24501">MHFQPIEPSAEDAYLSQAEGGGAEPPEAEPTTALDPLDDVFGSPAGHQDAQDAAHPSDMRRLQSEHATAGYREGITAAKDSSMQAGFDEGFGLGATIGLRAGQLLGTLEGISDAVKGQTSAAALAAEKLLTEAREELSTGRIFSPEYWAPDGTWTFEVEAAEGEDVLFLDVANAHPLMRKWNHIVDEHANRWKIDRSILDDEAGPRLDAMADEPLVSSAPPAAKKPLDW</sequence>
<organism evidence="12 13">
    <name type="scientific">Tolypocladium capitatum</name>
    <dbReference type="NCBI Taxonomy" id="45235"/>
    <lineage>
        <taxon>Eukaryota</taxon>
        <taxon>Fungi</taxon>
        <taxon>Dikarya</taxon>
        <taxon>Ascomycota</taxon>
        <taxon>Pezizomycotina</taxon>
        <taxon>Sordariomycetes</taxon>
        <taxon>Hypocreomycetidae</taxon>
        <taxon>Hypocreales</taxon>
        <taxon>Ophiocordycipitaceae</taxon>
        <taxon>Tolypocladium</taxon>
    </lineage>
</organism>
<evidence type="ECO:0000256" key="4">
    <source>
        <dbReference type="ARBA" id="ARBA00007096"/>
    </source>
</evidence>
<evidence type="ECO:0000256" key="10">
    <source>
        <dbReference type="SAM" id="MobiDB-lite"/>
    </source>
</evidence>
<gene>
    <name evidence="12" type="ORF">TCAP_01120</name>
</gene>
<feature type="region of interest" description="Disordered" evidence="10">
    <location>
        <begin position="1"/>
        <end position="63"/>
    </location>
</feature>
<evidence type="ECO:0000259" key="11">
    <source>
        <dbReference type="Pfam" id="PF09811"/>
    </source>
</evidence>
<dbReference type="PANTHER" id="PTHR18829">
    <property type="entry name" value="PROTEIN YAE1 HOMOLOG"/>
    <property type="match status" value="1"/>
</dbReference>
<keyword evidence="8" id="KW-0963">Cytoplasm</keyword>
<dbReference type="Pfam" id="PF09811">
    <property type="entry name" value="Yae1_N"/>
    <property type="match status" value="1"/>
</dbReference>
<proteinExistence type="inferred from homology"/>
<comment type="similarity">
    <text evidence="4">Belongs to the YAE1 family.</text>
</comment>
<dbReference type="InterPro" id="IPR019191">
    <property type="entry name" value="Essential_protein_Yae1_N"/>
</dbReference>
<evidence type="ECO:0000256" key="7">
    <source>
        <dbReference type="ARBA" id="ARBA00018400"/>
    </source>
</evidence>
<dbReference type="Proteomes" id="UP000236621">
    <property type="component" value="Unassembled WGS sequence"/>
</dbReference>
<evidence type="ECO:0000256" key="8">
    <source>
        <dbReference type="ARBA" id="ARBA00022490"/>
    </source>
</evidence>
<dbReference type="STRING" id="45235.A0A2K3QN53"/>
<comment type="subcellular location">
    <subcellularLocation>
        <location evidence="3">Cytoplasm</location>
    </subcellularLocation>
    <subcellularLocation>
        <location evidence="2">Nucleus</location>
    </subcellularLocation>
</comment>
<evidence type="ECO:0000256" key="6">
    <source>
        <dbReference type="ARBA" id="ARBA00017286"/>
    </source>
</evidence>
<comment type="caution">
    <text evidence="12">The sequence shown here is derived from an EMBL/GenBank/DDBJ whole genome shotgun (WGS) entry which is preliminary data.</text>
</comment>
<evidence type="ECO:0000256" key="3">
    <source>
        <dbReference type="ARBA" id="ARBA00004496"/>
    </source>
</evidence>
<evidence type="ECO:0000256" key="2">
    <source>
        <dbReference type="ARBA" id="ARBA00004123"/>
    </source>
</evidence>
<reference evidence="12 13" key="1">
    <citation type="submission" date="2017-08" db="EMBL/GenBank/DDBJ databases">
        <title>Harnessing the power of phylogenomics to disentangle the directionality and signatures of interkingdom host jumping in the parasitic fungal genus Tolypocladium.</title>
        <authorList>
            <person name="Quandt C.A."/>
            <person name="Patterson W."/>
            <person name="Spatafora J.W."/>
        </authorList>
    </citation>
    <scope>NUCLEOTIDE SEQUENCE [LARGE SCALE GENOMIC DNA]</scope>
    <source>
        <strain evidence="12 13">CBS 113982</strain>
    </source>
</reference>
<keyword evidence="9" id="KW-0539">Nucleus</keyword>
<feature type="compositionally biased region" description="Basic and acidic residues" evidence="10">
    <location>
        <begin position="49"/>
        <end position="63"/>
    </location>
</feature>
<accession>A0A2K3QN53</accession>
<dbReference type="OrthoDB" id="20086at2759"/>
<comment type="subunit">
    <text evidence="5">May form a complex with LTO1.</text>
</comment>
<dbReference type="EMBL" id="NRSZ01000181">
    <property type="protein sequence ID" value="PNY28960.1"/>
    <property type="molecule type" value="Genomic_DNA"/>
</dbReference>
<evidence type="ECO:0000256" key="1">
    <source>
        <dbReference type="ARBA" id="ARBA00003836"/>
    </source>
</evidence>
<comment type="function">
    <text evidence="1">The complex LTO1:YAE1 may function as a target specific adapter that probably recruits apo-RPLI1 to the cytosolic iron-sulfur protein assembly (CIA) complex machinery. May be required for biogenesis of the large ribosomal subunit and initiation of translation.</text>
</comment>
<evidence type="ECO:0000256" key="5">
    <source>
        <dbReference type="ARBA" id="ARBA00011427"/>
    </source>
</evidence>
<dbReference type="GO" id="GO:0005737">
    <property type="term" value="C:cytoplasm"/>
    <property type="evidence" value="ECO:0007669"/>
    <property type="project" value="UniProtKB-SubCell"/>
</dbReference>
<evidence type="ECO:0000256" key="9">
    <source>
        <dbReference type="ARBA" id="ARBA00023242"/>
    </source>
</evidence>
<dbReference type="PANTHER" id="PTHR18829:SF0">
    <property type="entry name" value="PROTEIN YAE1 HOMOLOG"/>
    <property type="match status" value="1"/>
</dbReference>
<dbReference type="AlphaFoldDB" id="A0A2K3QN53"/>
<dbReference type="InterPro" id="IPR038881">
    <property type="entry name" value="Yae1-like"/>
</dbReference>